<evidence type="ECO:0000313" key="3">
    <source>
        <dbReference type="Proteomes" id="UP000252038"/>
    </source>
</evidence>
<dbReference type="KEGG" id="chrb:DK843_17350"/>
<reference evidence="2 4" key="2">
    <citation type="submission" date="2024-05" db="EMBL/GenBank/DDBJ databases">
        <authorList>
            <person name="De Oliveira J.P."/>
            <person name="Noriler S.A."/>
            <person name="De Oliveira A.G."/>
            <person name="Sipoli D.S."/>
        </authorList>
    </citation>
    <scope>NUCLEOTIDE SEQUENCE [LARGE SCALE GENOMIC DNA]</scope>
    <source>
        <strain evidence="2 4">LABIM192</strain>
    </source>
</reference>
<dbReference type="Proteomes" id="UP001462502">
    <property type="component" value="Unassembled WGS sequence"/>
</dbReference>
<name>A0A344UKW8_9NEIS</name>
<accession>A0A344UKW8</accession>
<sequence length="127" mass="14305">MNDVTRFLQGMGLQPVDQGFLDSEFIMGQCVRTSQFTLVYRQEKERLLLCDFSSSGADGQAVAALLALLRRVARGVPALRHIDAMILAAPNDPELDRARRRLADLMLAEGARPIRLDDEVWLRYRCA</sequence>
<keyword evidence="4" id="KW-1185">Reference proteome</keyword>
<dbReference type="RefSeq" id="WP_114061642.1">
    <property type="nucleotide sequence ID" value="NZ_CP029495.1"/>
</dbReference>
<dbReference type="EMBL" id="JBDXMI010000001">
    <property type="protein sequence ID" value="MEO9384625.1"/>
    <property type="molecule type" value="Genomic_DNA"/>
</dbReference>
<evidence type="ECO:0000313" key="4">
    <source>
        <dbReference type="Proteomes" id="UP001462502"/>
    </source>
</evidence>
<dbReference type="EMBL" id="CP029554">
    <property type="protein sequence ID" value="AXE35916.1"/>
    <property type="molecule type" value="Genomic_DNA"/>
</dbReference>
<protein>
    <submittedName>
        <fullName evidence="1">Type III secretion protein</fullName>
    </submittedName>
</protein>
<reference evidence="1 3" key="1">
    <citation type="submission" date="2018-05" db="EMBL/GenBank/DDBJ databases">
        <title>Genome sequencing, assembly and analysis of the novel insecticidal bacterium, Chromobacterium phragmitis.</title>
        <authorList>
            <person name="Sparks M.E."/>
            <person name="Blackburn M.B."/>
            <person name="Gundersen-Rindal D.E."/>
        </authorList>
    </citation>
    <scope>NUCLEOTIDE SEQUENCE [LARGE SCALE GENOMIC DNA]</scope>
    <source>
        <strain evidence="1">IIBBL 274-1</strain>
    </source>
</reference>
<proteinExistence type="predicted"/>
<dbReference type="Proteomes" id="UP000252038">
    <property type="component" value="Chromosome"/>
</dbReference>
<gene>
    <name evidence="2" type="ORF">ABI908_11010</name>
    <name evidence="1" type="ORF">DK843_17350</name>
</gene>
<dbReference type="OrthoDB" id="8595673at2"/>
<organism evidence="1 3">
    <name type="scientific">Chromobacterium phragmitis</name>
    <dbReference type="NCBI Taxonomy" id="2202141"/>
    <lineage>
        <taxon>Bacteria</taxon>
        <taxon>Pseudomonadati</taxon>
        <taxon>Pseudomonadota</taxon>
        <taxon>Betaproteobacteria</taxon>
        <taxon>Neisseriales</taxon>
        <taxon>Chromobacteriaceae</taxon>
        <taxon>Chromobacterium</taxon>
    </lineage>
</organism>
<dbReference type="KEGG" id="chri:DK842_11915"/>
<evidence type="ECO:0000313" key="1">
    <source>
        <dbReference type="EMBL" id="AXE35916.1"/>
    </source>
</evidence>
<evidence type="ECO:0000313" key="2">
    <source>
        <dbReference type="EMBL" id="MEO9384625.1"/>
    </source>
</evidence>
<dbReference type="AlphaFoldDB" id="A0A344UKW8"/>